<protein>
    <submittedName>
        <fullName evidence="1">LPS-assembly lipoprotein</fullName>
    </submittedName>
</protein>
<keyword evidence="1" id="KW-0449">Lipoprotein</keyword>
<sequence length="190" mass="19963">MSLVEGRVGRRSVGSRWVARCLLASSVFIAVSALGGCGDGGFRPLYGSALINGSAVTERMATVDIAPIPGRVGQRIRNELIFQATGGGAPKPPQYRLDVAIRESVTSMLVAVDGNAGSQIYSIDASFSLIRLSDKKVVASGTSYGRASFDRVSSVFANVEARQNAENRAAETVGQEIQTRLLAVLSTGNV</sequence>
<evidence type="ECO:0000313" key="1">
    <source>
        <dbReference type="EMBL" id="SFV37579.1"/>
    </source>
</evidence>
<keyword evidence="2" id="KW-1185">Reference proteome</keyword>
<organism evidence="1 2">
    <name type="scientific">Hyphomicrobium facile</name>
    <dbReference type="NCBI Taxonomy" id="51670"/>
    <lineage>
        <taxon>Bacteria</taxon>
        <taxon>Pseudomonadati</taxon>
        <taxon>Pseudomonadota</taxon>
        <taxon>Alphaproteobacteria</taxon>
        <taxon>Hyphomicrobiales</taxon>
        <taxon>Hyphomicrobiaceae</taxon>
        <taxon>Hyphomicrobium</taxon>
    </lineage>
</organism>
<dbReference type="OrthoDB" id="7678210at2"/>
<reference evidence="2" key="1">
    <citation type="submission" date="2016-10" db="EMBL/GenBank/DDBJ databases">
        <authorList>
            <person name="Varghese N."/>
            <person name="Submissions S."/>
        </authorList>
    </citation>
    <scope>NUCLEOTIDE SEQUENCE [LARGE SCALE GENOMIC DNA]</scope>
    <source>
        <strain evidence="2">DSM 1565</strain>
    </source>
</reference>
<dbReference type="EMBL" id="FPCH01000003">
    <property type="protein sequence ID" value="SFV37579.1"/>
    <property type="molecule type" value="Genomic_DNA"/>
</dbReference>
<dbReference type="Gene3D" id="3.30.160.150">
    <property type="entry name" value="Lipoprotein like domain"/>
    <property type="match status" value="1"/>
</dbReference>
<dbReference type="Proteomes" id="UP000199423">
    <property type="component" value="Unassembled WGS sequence"/>
</dbReference>
<evidence type="ECO:0000313" key="2">
    <source>
        <dbReference type="Proteomes" id="UP000199423"/>
    </source>
</evidence>
<dbReference type="STRING" id="51670.SAMN04488557_3234"/>
<proteinExistence type="predicted"/>
<name>A0A1I7NSD0_9HYPH</name>
<accession>A0A1I7NSD0</accession>
<gene>
    <name evidence="1" type="ORF">SAMN04488557_3234</name>
</gene>
<dbReference type="AlphaFoldDB" id="A0A1I7NSD0"/>